<name>A0ABT0PIC1_9GAMM</name>
<comment type="caution">
    <text evidence="1">The sequence shown here is derived from an EMBL/GenBank/DDBJ whole genome shotgun (WGS) entry which is preliminary data.</text>
</comment>
<reference evidence="1 2" key="1">
    <citation type="submission" date="2022-05" db="EMBL/GenBank/DDBJ databases">
        <authorList>
            <person name="Park J.-S."/>
        </authorList>
    </citation>
    <scope>NUCLEOTIDE SEQUENCE [LARGE SCALE GENOMIC DNA]</scope>
    <source>
        <strain evidence="1 2">2012CJ34-2</strain>
    </source>
</reference>
<gene>
    <name evidence="1" type="ORF">M3P05_14445</name>
</gene>
<proteinExistence type="predicted"/>
<sequence>MSGPRFDGFYHDGMYFEAACDNQTISWPCHYGCSGHLEIPMAQLSRQKLGTITLKCPSCHSIWQLELSSLSRPICGDIMEIGQSSPPDTGFFSQR</sequence>
<organism evidence="1 2">
    <name type="scientific">Parendozoicomonas callyspongiae</name>
    <dbReference type="NCBI Taxonomy" id="2942213"/>
    <lineage>
        <taxon>Bacteria</taxon>
        <taxon>Pseudomonadati</taxon>
        <taxon>Pseudomonadota</taxon>
        <taxon>Gammaproteobacteria</taxon>
        <taxon>Oceanospirillales</taxon>
        <taxon>Endozoicomonadaceae</taxon>
        <taxon>Parendozoicomonas</taxon>
    </lineage>
</organism>
<dbReference type="EMBL" id="JAMFLX010000020">
    <property type="protein sequence ID" value="MCL6271122.1"/>
    <property type="molecule type" value="Genomic_DNA"/>
</dbReference>
<evidence type="ECO:0000313" key="1">
    <source>
        <dbReference type="EMBL" id="MCL6271122.1"/>
    </source>
</evidence>
<dbReference type="RefSeq" id="WP_249700484.1">
    <property type="nucleotide sequence ID" value="NZ_JAMFLX010000020.1"/>
</dbReference>
<evidence type="ECO:0000313" key="2">
    <source>
        <dbReference type="Proteomes" id="UP001203338"/>
    </source>
</evidence>
<dbReference type="Proteomes" id="UP001203338">
    <property type="component" value="Unassembled WGS sequence"/>
</dbReference>
<protein>
    <submittedName>
        <fullName evidence="1">Uncharacterized protein</fullName>
    </submittedName>
</protein>
<accession>A0ABT0PIC1</accession>
<keyword evidence="2" id="KW-1185">Reference proteome</keyword>